<evidence type="ECO:0000313" key="11">
    <source>
        <dbReference type="Proteomes" id="UP000799767"/>
    </source>
</evidence>
<organism evidence="10 11">
    <name type="scientific">Neohortaea acidophila</name>
    <dbReference type="NCBI Taxonomy" id="245834"/>
    <lineage>
        <taxon>Eukaryota</taxon>
        <taxon>Fungi</taxon>
        <taxon>Dikarya</taxon>
        <taxon>Ascomycota</taxon>
        <taxon>Pezizomycotina</taxon>
        <taxon>Dothideomycetes</taxon>
        <taxon>Dothideomycetidae</taxon>
        <taxon>Mycosphaerellales</taxon>
        <taxon>Teratosphaeriaceae</taxon>
        <taxon>Neohortaea</taxon>
    </lineage>
</organism>
<feature type="compositionally biased region" description="Polar residues" evidence="9">
    <location>
        <begin position="327"/>
        <end position="339"/>
    </location>
</feature>
<dbReference type="PANTHER" id="PTHR28087">
    <property type="entry name" value="ATPASE SYNTHESIS PROTEIN 25, MITOCHONDRIAL"/>
    <property type="match status" value="1"/>
</dbReference>
<evidence type="ECO:0000256" key="2">
    <source>
        <dbReference type="ARBA" id="ARBA00004443"/>
    </source>
</evidence>
<dbReference type="GO" id="GO:0048255">
    <property type="term" value="P:mRNA stabilization"/>
    <property type="evidence" value="ECO:0007669"/>
    <property type="project" value="TreeGrafter"/>
</dbReference>
<dbReference type="RefSeq" id="XP_033589549.1">
    <property type="nucleotide sequence ID" value="XM_033729489.1"/>
</dbReference>
<dbReference type="Gene3D" id="3.30.460.10">
    <property type="entry name" value="Beta Polymerase, domain 2"/>
    <property type="match status" value="1"/>
</dbReference>
<dbReference type="GeneID" id="54470491"/>
<dbReference type="GO" id="GO:0005743">
    <property type="term" value="C:mitochondrial inner membrane"/>
    <property type="evidence" value="ECO:0007669"/>
    <property type="project" value="UniProtKB-SubCell"/>
</dbReference>
<evidence type="ECO:0000256" key="1">
    <source>
        <dbReference type="ARBA" id="ARBA00003470"/>
    </source>
</evidence>
<proteinExistence type="inferred from homology"/>
<comment type="similarity">
    <text evidence="3 8">Belongs to the ATP25 family.</text>
</comment>
<evidence type="ECO:0000313" key="10">
    <source>
        <dbReference type="EMBL" id="KAF2482979.1"/>
    </source>
</evidence>
<evidence type="ECO:0000256" key="9">
    <source>
        <dbReference type="SAM" id="MobiDB-lite"/>
    </source>
</evidence>
<evidence type="ECO:0000256" key="4">
    <source>
        <dbReference type="ARBA" id="ARBA00022792"/>
    </source>
</evidence>
<comment type="subcellular location">
    <subcellularLocation>
        <location evidence="2 8">Mitochondrion inner membrane</location>
        <topology evidence="2 8">Peripheral membrane protein</topology>
        <orientation evidence="2 8">Matrix side</orientation>
    </subcellularLocation>
</comment>
<reference evidence="10" key="1">
    <citation type="journal article" date="2020" name="Stud. Mycol.">
        <title>101 Dothideomycetes genomes: a test case for predicting lifestyles and emergence of pathogens.</title>
        <authorList>
            <person name="Haridas S."/>
            <person name="Albert R."/>
            <person name="Binder M."/>
            <person name="Bloem J."/>
            <person name="Labutti K."/>
            <person name="Salamov A."/>
            <person name="Andreopoulos B."/>
            <person name="Baker S."/>
            <person name="Barry K."/>
            <person name="Bills G."/>
            <person name="Bluhm B."/>
            <person name="Cannon C."/>
            <person name="Castanera R."/>
            <person name="Culley D."/>
            <person name="Daum C."/>
            <person name="Ezra D."/>
            <person name="Gonzalez J."/>
            <person name="Henrissat B."/>
            <person name="Kuo A."/>
            <person name="Liang C."/>
            <person name="Lipzen A."/>
            <person name="Lutzoni F."/>
            <person name="Magnuson J."/>
            <person name="Mondo S."/>
            <person name="Nolan M."/>
            <person name="Ohm R."/>
            <person name="Pangilinan J."/>
            <person name="Park H.-J."/>
            <person name="Ramirez L."/>
            <person name="Alfaro M."/>
            <person name="Sun H."/>
            <person name="Tritt A."/>
            <person name="Yoshinaga Y."/>
            <person name="Zwiers L.-H."/>
            <person name="Turgeon B."/>
            <person name="Goodwin S."/>
            <person name="Spatafora J."/>
            <person name="Crous P."/>
            <person name="Grigoriev I."/>
        </authorList>
    </citation>
    <scope>NUCLEOTIDE SEQUENCE</scope>
    <source>
        <strain evidence="10">CBS 113389</strain>
    </source>
</reference>
<feature type="compositionally biased region" description="Basic and acidic residues" evidence="9">
    <location>
        <begin position="304"/>
        <end position="321"/>
    </location>
</feature>
<keyword evidence="11" id="KW-1185">Reference proteome</keyword>
<protein>
    <recommendedName>
        <fullName evidence="8">ATPase synthesis protein 25</fullName>
    </recommendedName>
</protein>
<dbReference type="Proteomes" id="UP000799767">
    <property type="component" value="Unassembled WGS sequence"/>
</dbReference>
<sequence>MALRGGLAKTLGCYGCQQWILRSFIAVAAPSAALTPSIRTSPPQRHFSRTRHLRNEHERSAEGGDEHPLNTINDATAAGPEAIPATPEKKQGTYVPWYLQVQQPLPPSQSPPAHRQKIPDLPPNPPELLNPLLQHVSVELGMDDLSLLDLRSLDPPPGLGANLLMIIGTARSEKHLHVSADRLCRWLRSEYKLTPYADGLLGRNELKLKLRRKAKRVRLMSAVGAQDTADTDVDDGIRTGWVCVNVGEVKGGQLPAKSQEALERPDIVGFGSRTEGSNVVVQLLTEEKRGEIDLERLWTDELERSEKRQQKLQASERKEAEALESGDSATPTQPANADNIQRRSSDVSADFASTSGPAQQLRAYHTSARRMSALAEASSSPAASDLPALSLQKHLSALKQLPSKRALEALGTNFMSEFQRLDHDDHQIRSLGSGEEVAEPPFVNSFYSAMPAFPGSEHWHQHIELLAHGRQLGHESLHSHVLVAQLQHMQAGGVIPEERTFKVVLRSILAPLGKVMPYDGMDNVPSTPKVQLVLSVLEDMENCGYDPVSSEVLETLFQAFVGLPSHPSQTYKLQTLLSALDASRIKRLLLGSSPNWEAFWRIWRSYPSRFMSRTSEQYTLLFEAIGEGKLRNSLDEARQILRTTLEEMEMEEPAVNVQDDVSLAKAVQKAIEVVVPKVGDANGEREWKVWWEMCRRGGAAADATT</sequence>
<name>A0A6A6PSA2_9PEZI</name>
<dbReference type="InterPro" id="IPR040152">
    <property type="entry name" value="Atp25"/>
</dbReference>
<keyword evidence="6 8" id="KW-0496">Mitochondrion</keyword>
<dbReference type="AlphaFoldDB" id="A0A6A6PSA2"/>
<evidence type="ECO:0000256" key="5">
    <source>
        <dbReference type="ARBA" id="ARBA00022946"/>
    </source>
</evidence>
<dbReference type="EMBL" id="MU001635">
    <property type="protein sequence ID" value="KAF2482979.1"/>
    <property type="molecule type" value="Genomic_DNA"/>
</dbReference>
<evidence type="ECO:0000256" key="7">
    <source>
        <dbReference type="ARBA" id="ARBA00023136"/>
    </source>
</evidence>
<comment type="function">
    <text evidence="8">Mitochondrial mRNA stabilization factor.</text>
</comment>
<evidence type="ECO:0000256" key="3">
    <source>
        <dbReference type="ARBA" id="ARBA00010787"/>
    </source>
</evidence>
<dbReference type="GO" id="GO:0140053">
    <property type="term" value="P:mitochondrial gene expression"/>
    <property type="evidence" value="ECO:0007669"/>
    <property type="project" value="UniProtKB-UniRule"/>
</dbReference>
<comment type="function">
    <text evidence="1">Probable mitochondrial mRNA stabilization factor.</text>
</comment>
<feature type="compositionally biased region" description="Basic and acidic residues" evidence="9">
    <location>
        <begin position="53"/>
        <end position="68"/>
    </location>
</feature>
<dbReference type="OrthoDB" id="107372at2759"/>
<dbReference type="InterPro" id="IPR043519">
    <property type="entry name" value="NT_sf"/>
</dbReference>
<feature type="region of interest" description="Disordered" evidence="9">
    <location>
        <begin position="304"/>
        <end position="364"/>
    </location>
</feature>
<evidence type="ECO:0000256" key="6">
    <source>
        <dbReference type="ARBA" id="ARBA00023128"/>
    </source>
</evidence>
<gene>
    <name evidence="10" type="ORF">BDY17DRAFT_139088</name>
</gene>
<keyword evidence="4 8" id="KW-0999">Mitochondrion inner membrane</keyword>
<evidence type="ECO:0000256" key="8">
    <source>
        <dbReference type="RuleBase" id="RU367062"/>
    </source>
</evidence>
<dbReference type="FunFam" id="3.30.460.10:FF:000044">
    <property type="entry name" value="ATPase synthesis protein 25, mitochondrial"/>
    <property type="match status" value="1"/>
</dbReference>
<feature type="region of interest" description="Disordered" evidence="9">
    <location>
        <begin position="102"/>
        <end position="123"/>
    </location>
</feature>
<keyword evidence="5 8" id="KW-0809">Transit peptide</keyword>
<dbReference type="PANTHER" id="PTHR28087:SF1">
    <property type="entry name" value="ATPASE SYNTHESIS PROTEIN 25, MITOCHONDRIAL"/>
    <property type="match status" value="1"/>
</dbReference>
<accession>A0A6A6PSA2</accession>
<feature type="region of interest" description="Disordered" evidence="9">
    <location>
        <begin position="35"/>
        <end position="74"/>
    </location>
</feature>
<keyword evidence="7 8" id="KW-0472">Membrane</keyword>